<evidence type="ECO:0008006" key="3">
    <source>
        <dbReference type="Google" id="ProtNLM"/>
    </source>
</evidence>
<dbReference type="PANTHER" id="PTHR48471">
    <property type="entry name" value="DDE TNP4 DOMAIN-CONTAINING PROTEIN"/>
    <property type="match status" value="1"/>
</dbReference>
<dbReference type="EMBL" id="ANJA01002885">
    <property type="protein sequence ID" value="ETO67559.1"/>
    <property type="molecule type" value="Genomic_DNA"/>
</dbReference>
<reference evidence="1 2" key="1">
    <citation type="submission" date="2013-11" db="EMBL/GenBank/DDBJ databases">
        <title>The Genome Sequence of Phytophthora parasitica P1976.</title>
        <authorList>
            <consortium name="The Broad Institute Genomics Platform"/>
            <person name="Russ C."/>
            <person name="Tyler B."/>
            <person name="Panabieres F."/>
            <person name="Shan W."/>
            <person name="Tripathy S."/>
            <person name="Grunwald N."/>
            <person name="Machado M."/>
            <person name="Johnson C.S."/>
            <person name="Walker B."/>
            <person name="Young S."/>
            <person name="Zeng Q."/>
            <person name="Gargeya S."/>
            <person name="Fitzgerald M."/>
            <person name="Haas B."/>
            <person name="Abouelleil A."/>
            <person name="Allen A.W."/>
            <person name="Alvarado L."/>
            <person name="Arachchi H.M."/>
            <person name="Berlin A.M."/>
            <person name="Chapman S.B."/>
            <person name="Gainer-Dewar J."/>
            <person name="Goldberg J."/>
            <person name="Griggs A."/>
            <person name="Gujja S."/>
            <person name="Hansen M."/>
            <person name="Howarth C."/>
            <person name="Imamovic A."/>
            <person name="Ireland A."/>
            <person name="Larimer J."/>
            <person name="McCowan C."/>
            <person name="Murphy C."/>
            <person name="Pearson M."/>
            <person name="Poon T.W."/>
            <person name="Priest M."/>
            <person name="Roberts A."/>
            <person name="Saif S."/>
            <person name="Shea T."/>
            <person name="Sisk P."/>
            <person name="Sykes S."/>
            <person name="Wortman J."/>
            <person name="Nusbaum C."/>
            <person name="Birren B."/>
        </authorList>
    </citation>
    <scope>NUCLEOTIDE SEQUENCE [LARGE SCALE GENOMIC DNA]</scope>
    <source>
        <strain evidence="1 2">P1976</strain>
    </source>
</reference>
<dbReference type="PANTHER" id="PTHR48471:SF1">
    <property type="entry name" value="DDE TNP4 DOMAIN-CONTAINING PROTEIN"/>
    <property type="match status" value="1"/>
</dbReference>
<organism evidence="1 2">
    <name type="scientific">Phytophthora nicotianae P1976</name>
    <dbReference type="NCBI Taxonomy" id="1317066"/>
    <lineage>
        <taxon>Eukaryota</taxon>
        <taxon>Sar</taxon>
        <taxon>Stramenopiles</taxon>
        <taxon>Oomycota</taxon>
        <taxon>Peronosporomycetes</taxon>
        <taxon>Peronosporales</taxon>
        <taxon>Peronosporaceae</taxon>
        <taxon>Phytophthora</taxon>
    </lineage>
</organism>
<gene>
    <name evidence="1" type="ORF">F444_15527</name>
</gene>
<evidence type="ECO:0000313" key="1">
    <source>
        <dbReference type="EMBL" id="ETO67559.1"/>
    </source>
</evidence>
<name>A0A080ZLP8_PHYNI</name>
<protein>
    <recommendedName>
        <fullName evidence="3">DDE Tnp4 domain-containing protein</fullName>
    </recommendedName>
</protein>
<evidence type="ECO:0000313" key="2">
    <source>
        <dbReference type="Proteomes" id="UP000028582"/>
    </source>
</evidence>
<comment type="caution">
    <text evidence="1">The sequence shown here is derived from an EMBL/GenBank/DDBJ whole genome shotgun (WGS) entry which is preliminary data.</text>
</comment>
<accession>A0A080ZLP8</accession>
<dbReference type="Proteomes" id="UP000028582">
    <property type="component" value="Unassembled WGS sequence"/>
</dbReference>
<dbReference type="AlphaFoldDB" id="A0A080ZLP8"/>
<proteinExistence type="predicted"/>
<sequence length="139" mass="15314">MENSTLSMLLGVPPTTLARILRKAEKALAATLSGYGPARMAWPSPSRQVELTRLVDAREPLLKHTFEFIDGKNLRVMQPSSAVLQNAMYNGWLHVVFATETICYAADSCIIGSRHNYPGSWNDADTSLGIRNKLLDPIA</sequence>